<protein>
    <submittedName>
        <fullName evidence="5">Carbohydrate kinase</fullName>
    </submittedName>
</protein>
<dbReference type="PANTHER" id="PTHR43085">
    <property type="entry name" value="HEXOKINASE FAMILY MEMBER"/>
    <property type="match status" value="1"/>
</dbReference>
<dbReference type="PANTHER" id="PTHR43085:SF57">
    <property type="entry name" value="CARBOHYDRATE KINASE PFKB DOMAIN-CONTAINING PROTEIN"/>
    <property type="match status" value="1"/>
</dbReference>
<keyword evidence="2" id="KW-0808">Transferase</keyword>
<proteinExistence type="inferred from homology"/>
<sequence>MLDFSVYKSKRIKCAGLGEVLFDVYPTGPKIGGATANFAFHCRQNGIDAAVISSVGNDALGFLSRDLLAKKFLPALLSVSDRPTGTVNVTLSDKGIPSYTFASDTAYDNINVNDEMCAMVSTLDMICFGTLAQRNLKSHKAIMRLLDMTSKECLRVFDVNLRGDFYTKEIIEESLHRSEIVKCNDDELPYLCDIAGIKEVNPDNYFEYLKSKDIFCFIYTEGAKQSTVYLNDQKSVQNTLKVEAVDTVGAGDSFTATLVSQLMKGKDLKTAHVLAVKVAAFVCTEKGAMPEIPYSMFD</sequence>
<evidence type="ECO:0000256" key="2">
    <source>
        <dbReference type="ARBA" id="ARBA00022679"/>
    </source>
</evidence>
<organism evidence="5 6">
    <name type="scientific">Succinivibrio faecicola</name>
    <dbReference type="NCBI Taxonomy" id="2820300"/>
    <lineage>
        <taxon>Bacteria</taxon>
        <taxon>Pseudomonadati</taxon>
        <taxon>Pseudomonadota</taxon>
        <taxon>Gammaproteobacteria</taxon>
        <taxon>Aeromonadales</taxon>
        <taxon>Succinivibrionaceae</taxon>
        <taxon>Succinivibrio</taxon>
    </lineage>
</organism>
<reference evidence="5 6" key="1">
    <citation type="submission" date="2021-03" db="EMBL/GenBank/DDBJ databases">
        <title>Succinivibrio sp. nov. isolated from feces of cow.</title>
        <authorList>
            <person name="Choi J.-Y."/>
        </authorList>
    </citation>
    <scope>NUCLEOTIDE SEQUENCE [LARGE SCALE GENOMIC DNA]</scope>
    <source>
        <strain evidence="5 6">AGMB01872</strain>
    </source>
</reference>
<evidence type="ECO:0000313" key="5">
    <source>
        <dbReference type="EMBL" id="MBW7570608.1"/>
    </source>
</evidence>
<dbReference type="Proteomes" id="UP000731465">
    <property type="component" value="Unassembled WGS sequence"/>
</dbReference>
<dbReference type="CDD" id="cd01167">
    <property type="entry name" value="bac_FRK"/>
    <property type="match status" value="1"/>
</dbReference>
<comment type="caution">
    <text evidence="5">The sequence shown here is derived from an EMBL/GenBank/DDBJ whole genome shotgun (WGS) entry which is preliminary data.</text>
</comment>
<dbReference type="Pfam" id="PF00294">
    <property type="entry name" value="PfkB"/>
    <property type="match status" value="1"/>
</dbReference>
<dbReference type="RefSeq" id="WP_219937832.1">
    <property type="nucleotide sequence ID" value="NZ_JAGFNY010000023.1"/>
</dbReference>
<dbReference type="InterPro" id="IPR050306">
    <property type="entry name" value="PfkB_Carbo_kinase"/>
</dbReference>
<dbReference type="GO" id="GO:0016301">
    <property type="term" value="F:kinase activity"/>
    <property type="evidence" value="ECO:0007669"/>
    <property type="project" value="UniProtKB-KW"/>
</dbReference>
<keyword evidence="3 5" id="KW-0418">Kinase</keyword>
<dbReference type="InterPro" id="IPR029056">
    <property type="entry name" value="Ribokinase-like"/>
</dbReference>
<keyword evidence="6" id="KW-1185">Reference proteome</keyword>
<dbReference type="Gene3D" id="3.40.1190.20">
    <property type="match status" value="1"/>
</dbReference>
<dbReference type="InterPro" id="IPR011611">
    <property type="entry name" value="PfkB_dom"/>
</dbReference>
<gene>
    <name evidence="5" type="ORF">J5V48_06855</name>
</gene>
<dbReference type="SUPFAM" id="SSF53613">
    <property type="entry name" value="Ribokinase-like"/>
    <property type="match status" value="1"/>
</dbReference>
<accession>A0ABS7DHC1</accession>
<evidence type="ECO:0000256" key="1">
    <source>
        <dbReference type="ARBA" id="ARBA00010688"/>
    </source>
</evidence>
<evidence type="ECO:0000256" key="3">
    <source>
        <dbReference type="ARBA" id="ARBA00022777"/>
    </source>
</evidence>
<evidence type="ECO:0000313" key="6">
    <source>
        <dbReference type="Proteomes" id="UP000731465"/>
    </source>
</evidence>
<feature type="domain" description="Carbohydrate kinase PfkB" evidence="4">
    <location>
        <begin position="31"/>
        <end position="290"/>
    </location>
</feature>
<comment type="similarity">
    <text evidence="1">Belongs to the carbohydrate kinase PfkB family.</text>
</comment>
<name>A0ABS7DHC1_9GAMM</name>
<dbReference type="EMBL" id="JAGFNY010000023">
    <property type="protein sequence ID" value="MBW7570608.1"/>
    <property type="molecule type" value="Genomic_DNA"/>
</dbReference>
<evidence type="ECO:0000259" key="4">
    <source>
        <dbReference type="Pfam" id="PF00294"/>
    </source>
</evidence>